<reference evidence="2" key="1">
    <citation type="submission" date="2016-10" db="EMBL/GenBank/DDBJ databases">
        <authorList>
            <person name="de Groot N.N."/>
        </authorList>
    </citation>
    <scope>NUCLEOTIDE SEQUENCE</scope>
</reference>
<protein>
    <submittedName>
        <fullName evidence="2">Uncharacterized protein</fullName>
    </submittedName>
</protein>
<organism evidence="2">
    <name type="scientific">hydrothermal vent metagenome</name>
    <dbReference type="NCBI Taxonomy" id="652676"/>
    <lineage>
        <taxon>unclassified sequences</taxon>
        <taxon>metagenomes</taxon>
        <taxon>ecological metagenomes</taxon>
    </lineage>
</organism>
<feature type="transmembrane region" description="Helical" evidence="1">
    <location>
        <begin position="177"/>
        <end position="199"/>
    </location>
</feature>
<accession>A0A1W1BRV7</accession>
<keyword evidence="1" id="KW-0472">Membrane</keyword>
<name>A0A1W1BRV7_9ZZZZ</name>
<dbReference type="AlphaFoldDB" id="A0A1W1BRV7"/>
<dbReference type="EMBL" id="FPHI01000012">
    <property type="protein sequence ID" value="SFV56256.1"/>
    <property type="molecule type" value="Genomic_DNA"/>
</dbReference>
<keyword evidence="1" id="KW-1133">Transmembrane helix</keyword>
<gene>
    <name evidence="2" type="ORF">MNB_SV-3-174</name>
</gene>
<keyword evidence="1" id="KW-0812">Transmembrane</keyword>
<evidence type="ECO:0000313" key="2">
    <source>
        <dbReference type="EMBL" id="SFV56256.1"/>
    </source>
</evidence>
<sequence>MNFTGNTKTLLLVHKQMPYQTLETSVNLMLSPQFYTLKREEVPVRYAYQAKAIAPSLFDGLLEIKSGTRYFVSKEENSWLFIAYDIDEIEEFLEKKGIAVDKVDKLFFSEQGIENFDKPIKIGDSEALAVLNGSVVVIPQVALEEESLSQDINHSFTPAKGVTLEGGKSSIFEKKDAYILAAVFSIFALIFFAEGMRYAQENTTEIKEMEALLQSHPSLKSSYTRESIGSKYRSINKKERKKREVINRLSQMIFKGVTLTTFSIDDKEFHAVFDCKNQKVVKKLQDLARQQKFNAIRVPKSNSLKIGAVL</sequence>
<evidence type="ECO:0000256" key="1">
    <source>
        <dbReference type="SAM" id="Phobius"/>
    </source>
</evidence>
<proteinExistence type="predicted"/>